<dbReference type="AlphaFoldDB" id="A0A6M1RXN1"/>
<protein>
    <submittedName>
        <fullName evidence="3">WecB/TagA/CpsF family glycosyltransferase</fullName>
    </submittedName>
</protein>
<evidence type="ECO:0000313" key="3">
    <source>
        <dbReference type="EMBL" id="NGO63839.1"/>
    </source>
</evidence>
<reference evidence="3 4" key="1">
    <citation type="submission" date="2020-02" db="EMBL/GenBank/DDBJ databases">
        <title>Genome sequence of the type strain CCBAU10050 of Rhizobium daejeonense.</title>
        <authorList>
            <person name="Gao J."/>
            <person name="Sun J."/>
        </authorList>
    </citation>
    <scope>NUCLEOTIDE SEQUENCE [LARGE SCALE GENOMIC DNA]</scope>
    <source>
        <strain evidence="3 4">CCBAU10050</strain>
    </source>
</reference>
<name>A0A6M1RXN1_9HYPH</name>
<dbReference type="InterPro" id="IPR004629">
    <property type="entry name" value="WecG_TagA_CpsF"/>
</dbReference>
<dbReference type="Proteomes" id="UP000477849">
    <property type="component" value="Unassembled WGS sequence"/>
</dbReference>
<keyword evidence="2 3" id="KW-0808">Transferase</keyword>
<dbReference type="EMBL" id="JAAKZH010000002">
    <property type="protein sequence ID" value="NGO63839.1"/>
    <property type="molecule type" value="Genomic_DNA"/>
</dbReference>
<evidence type="ECO:0000313" key="4">
    <source>
        <dbReference type="Proteomes" id="UP000477849"/>
    </source>
</evidence>
<dbReference type="Pfam" id="PF03808">
    <property type="entry name" value="Glyco_tran_WecG"/>
    <property type="match status" value="1"/>
</dbReference>
<dbReference type="PANTHER" id="PTHR34136:SF1">
    <property type="entry name" value="UDP-N-ACETYL-D-MANNOSAMINURONIC ACID TRANSFERASE"/>
    <property type="match status" value="1"/>
</dbReference>
<dbReference type="NCBIfam" id="TIGR00696">
    <property type="entry name" value="wecG_tagA_cpsF"/>
    <property type="match status" value="1"/>
</dbReference>
<keyword evidence="1" id="KW-0328">Glycosyltransferase</keyword>
<keyword evidence="4" id="KW-1185">Reference proteome</keyword>
<evidence type="ECO:0000256" key="1">
    <source>
        <dbReference type="ARBA" id="ARBA00022676"/>
    </source>
</evidence>
<comment type="caution">
    <text evidence="3">The sequence shown here is derived from an EMBL/GenBank/DDBJ whole genome shotgun (WGS) entry which is preliminary data.</text>
</comment>
<dbReference type="CDD" id="cd06533">
    <property type="entry name" value="Glyco_transf_WecG_TagA"/>
    <property type="match status" value="1"/>
</dbReference>
<dbReference type="GO" id="GO:0016758">
    <property type="term" value="F:hexosyltransferase activity"/>
    <property type="evidence" value="ECO:0007669"/>
    <property type="project" value="TreeGrafter"/>
</dbReference>
<sequence>MNPSPTFSLLAPRLPIFGCPVYDLTWDGALSFVNELASLPMGQTHITFLNANNANIMLSDRSFRDVLGRSVVLPDGVGLDIASHMLNGEKFVANLNGTDFVPALLTYMVTPRRIGLLGGSPEVLDAATAGFQRHAPWHRFVPISDGFFDKEDSSEVLAALDAEKLDILLVGMGTPLQEKWVDRNIQTRHARVVMSVGALFDFASGRVPRAPSVLRSLRLEWAYRLWLEPERLWRRYVLGIPVFLYNVLRYKLSERNAAGGKSTRPQHPARGGKA</sequence>
<proteinExistence type="predicted"/>
<accession>A0A6M1RXN1</accession>
<dbReference type="PANTHER" id="PTHR34136">
    <property type="match status" value="1"/>
</dbReference>
<gene>
    <name evidence="3" type="ORF">G6N76_09140</name>
</gene>
<evidence type="ECO:0000256" key="2">
    <source>
        <dbReference type="ARBA" id="ARBA00022679"/>
    </source>
</evidence>
<dbReference type="RefSeq" id="WP_163903458.1">
    <property type="nucleotide sequence ID" value="NZ_CP048427.1"/>
</dbReference>
<organism evidence="3 4">
    <name type="scientific">Rhizobium daejeonense</name>
    <dbReference type="NCBI Taxonomy" id="240521"/>
    <lineage>
        <taxon>Bacteria</taxon>
        <taxon>Pseudomonadati</taxon>
        <taxon>Pseudomonadota</taxon>
        <taxon>Alphaproteobacteria</taxon>
        <taxon>Hyphomicrobiales</taxon>
        <taxon>Rhizobiaceae</taxon>
        <taxon>Rhizobium/Agrobacterium group</taxon>
        <taxon>Rhizobium</taxon>
    </lineage>
</organism>